<dbReference type="EMBL" id="JAMDMJ010000008">
    <property type="protein sequence ID" value="MCY9595582.1"/>
    <property type="molecule type" value="Genomic_DNA"/>
</dbReference>
<dbReference type="GeneID" id="95374483"/>
<dbReference type="GO" id="GO:0016874">
    <property type="term" value="F:ligase activity"/>
    <property type="evidence" value="ECO:0007669"/>
    <property type="project" value="UniProtKB-KW"/>
</dbReference>
<protein>
    <submittedName>
        <fullName evidence="3">Alanine-phosphoribitol ligase</fullName>
    </submittedName>
    <submittedName>
        <fullName evidence="2">Phosphopantetheine-binding protein</fullName>
    </submittedName>
</protein>
<dbReference type="Proteomes" id="UP000288943">
    <property type="component" value="Chromosome"/>
</dbReference>
<dbReference type="Gene3D" id="1.10.1200.10">
    <property type="entry name" value="ACP-like"/>
    <property type="match status" value="1"/>
</dbReference>
<evidence type="ECO:0000259" key="1">
    <source>
        <dbReference type="PROSITE" id="PS50075"/>
    </source>
</evidence>
<reference evidence="3 4" key="1">
    <citation type="submission" date="2018-01" db="EMBL/GenBank/DDBJ databases">
        <title>The whole genome sequencing and assembly of Paenibacillus chitinolyticus KCCM 41400 strain.</title>
        <authorList>
            <person name="Kim J.-Y."/>
            <person name="Park M.-K."/>
            <person name="Lee Y.-J."/>
            <person name="Yi H."/>
            <person name="Bahn Y.-S."/>
            <person name="Kim J.F."/>
            <person name="Lee D.-W."/>
        </authorList>
    </citation>
    <scope>NUCLEOTIDE SEQUENCE [LARGE SCALE GENOMIC DNA]</scope>
    <source>
        <strain evidence="3 4">KCCM 41400</strain>
    </source>
</reference>
<dbReference type="Proteomes" id="UP001527202">
    <property type="component" value="Unassembled WGS sequence"/>
</dbReference>
<dbReference type="InterPro" id="IPR009081">
    <property type="entry name" value="PP-bd_ACP"/>
</dbReference>
<proteinExistence type="predicted"/>
<organism evidence="3 4">
    <name type="scientific">Paenibacillus chitinolyticus</name>
    <dbReference type="NCBI Taxonomy" id="79263"/>
    <lineage>
        <taxon>Bacteria</taxon>
        <taxon>Bacillati</taxon>
        <taxon>Bacillota</taxon>
        <taxon>Bacilli</taxon>
        <taxon>Bacillales</taxon>
        <taxon>Paenibacillaceae</taxon>
        <taxon>Paenibacillus</taxon>
    </lineage>
</organism>
<dbReference type="RefSeq" id="WP_042229575.1">
    <property type="nucleotide sequence ID" value="NZ_CP026520.1"/>
</dbReference>
<dbReference type="Pfam" id="PF00550">
    <property type="entry name" value="PP-binding"/>
    <property type="match status" value="1"/>
</dbReference>
<dbReference type="InterPro" id="IPR036736">
    <property type="entry name" value="ACP-like_sf"/>
</dbReference>
<dbReference type="SUPFAM" id="SSF47336">
    <property type="entry name" value="ACP-like"/>
    <property type="match status" value="1"/>
</dbReference>
<dbReference type="EMBL" id="CP026520">
    <property type="protein sequence ID" value="QAV17344.1"/>
    <property type="molecule type" value="Genomic_DNA"/>
</dbReference>
<evidence type="ECO:0000313" key="4">
    <source>
        <dbReference type="Proteomes" id="UP000288943"/>
    </source>
</evidence>
<evidence type="ECO:0000313" key="5">
    <source>
        <dbReference type="Proteomes" id="UP001527202"/>
    </source>
</evidence>
<evidence type="ECO:0000313" key="3">
    <source>
        <dbReference type="EMBL" id="QAV17344.1"/>
    </source>
</evidence>
<dbReference type="PROSITE" id="PS50075">
    <property type="entry name" value="CARRIER"/>
    <property type="match status" value="1"/>
</dbReference>
<name>A0A410WSN1_9BACL</name>
<accession>A0A410WSN1</accession>
<dbReference type="OrthoDB" id="2623122at2"/>
<evidence type="ECO:0000313" key="2">
    <source>
        <dbReference type="EMBL" id="MCY9595582.1"/>
    </source>
</evidence>
<feature type="domain" description="Carrier" evidence="1">
    <location>
        <begin position="1"/>
        <end position="75"/>
    </location>
</feature>
<dbReference type="AlphaFoldDB" id="A0A410WSN1"/>
<keyword evidence="5" id="KW-1185">Reference proteome</keyword>
<gene>
    <name evidence="2" type="ORF">M5X16_07350</name>
    <name evidence="3" type="ORF">PC41400_06575</name>
</gene>
<dbReference type="KEGG" id="pchi:PC41400_06575"/>
<reference evidence="2 5" key="2">
    <citation type="submission" date="2022-05" db="EMBL/GenBank/DDBJ databases">
        <title>Genome Sequencing of Bee-Associated Microbes.</title>
        <authorList>
            <person name="Dunlap C."/>
        </authorList>
    </citation>
    <scope>NUCLEOTIDE SEQUENCE [LARGE SCALE GENOMIC DNA]</scope>
    <source>
        <strain evidence="2 5">NRRL B-23120</strain>
    </source>
</reference>
<sequence length="77" mass="8567">MLTGEAALEVIQKIGGLDSVAMDTNFLEKGIDSVKIVEILIEFEMMFNIDVLDDQLNLDELSTPKHIQDYVNGIIAK</sequence>
<keyword evidence="3" id="KW-0436">Ligase</keyword>